<protein>
    <submittedName>
        <fullName evidence="2">Uncharacterized protein</fullName>
    </submittedName>
</protein>
<organism evidence="2 3">
    <name type="scientific">Xylanibacter oryzae DSM 17970</name>
    <dbReference type="NCBI Taxonomy" id="915438"/>
    <lineage>
        <taxon>Bacteria</taxon>
        <taxon>Pseudomonadati</taxon>
        <taxon>Bacteroidota</taxon>
        <taxon>Bacteroidia</taxon>
        <taxon>Bacteroidales</taxon>
        <taxon>Prevotellaceae</taxon>
        <taxon>Xylanibacter</taxon>
    </lineage>
</organism>
<feature type="transmembrane region" description="Helical" evidence="1">
    <location>
        <begin position="66"/>
        <end position="85"/>
    </location>
</feature>
<evidence type="ECO:0000256" key="1">
    <source>
        <dbReference type="SAM" id="Phobius"/>
    </source>
</evidence>
<comment type="caution">
    <text evidence="2">The sequence shown here is derived from an EMBL/GenBank/DDBJ whole genome shotgun (WGS) entry which is preliminary data.</text>
</comment>
<reference evidence="2" key="1">
    <citation type="submission" date="2013-07" db="EMBL/GenBank/DDBJ databases">
        <authorList>
            <consortium name="DOE Joint Genome Institute"/>
            <person name="Anderson I."/>
            <person name="Huntemann M."/>
            <person name="Han J."/>
            <person name="Chen A."/>
            <person name="Kyrpides N."/>
            <person name="Mavromatis K."/>
            <person name="Markowitz V."/>
            <person name="Palaniappan K."/>
            <person name="Ivanova N."/>
            <person name="Schaumberg A."/>
            <person name="Pati A."/>
            <person name="Liolios K."/>
            <person name="Nordberg H.P."/>
            <person name="Cantor M.N."/>
            <person name="Hua S.X."/>
            <person name="Woyke T."/>
        </authorList>
    </citation>
    <scope>NUCLEOTIDE SEQUENCE [LARGE SCALE GENOMIC DNA]</scope>
    <source>
        <strain evidence="2">DSM 17970</strain>
    </source>
</reference>
<keyword evidence="1" id="KW-0812">Transmembrane</keyword>
<dbReference type="EMBL" id="JFBS01000001">
    <property type="protein sequence ID" value="EXG77858.1"/>
    <property type="molecule type" value="Genomic_DNA"/>
</dbReference>
<keyword evidence="1" id="KW-1133">Transmembrane helix</keyword>
<gene>
    <name evidence="2" type="ORF">XylorDRAFT_0208</name>
</gene>
<feature type="transmembrane region" description="Helical" evidence="1">
    <location>
        <begin position="12"/>
        <end position="30"/>
    </location>
</feature>
<keyword evidence="1" id="KW-0472">Membrane</keyword>
<accession>A0ABP3BF49</accession>
<evidence type="ECO:0000313" key="2">
    <source>
        <dbReference type="EMBL" id="EXG77858.1"/>
    </source>
</evidence>
<keyword evidence="3" id="KW-1185">Reference proteome</keyword>
<name>A0ABP3BF49_9BACT</name>
<sequence length="118" mass="13772">MTALHKVIKGRKFKTLCGLFLIALFINYYACSTLFLHTHYTRYGIIVHSHPYKGAHTHTSAQYETIAILTNLLFCTTFTFWKCFITKITRIIQFSLHLIHSTKLSQFIFLRAPPTIYL</sequence>
<proteinExistence type="predicted"/>
<dbReference type="Proteomes" id="UP000243438">
    <property type="component" value="Unassembled WGS sequence"/>
</dbReference>
<evidence type="ECO:0000313" key="3">
    <source>
        <dbReference type="Proteomes" id="UP000243438"/>
    </source>
</evidence>